<dbReference type="PANTHER" id="PTHR44942:SF4">
    <property type="entry name" value="METHYLTRANSFERASE TYPE 11 DOMAIN-CONTAINING PROTEIN"/>
    <property type="match status" value="1"/>
</dbReference>
<dbReference type="SUPFAM" id="SSF53335">
    <property type="entry name" value="S-adenosyl-L-methionine-dependent methyltransferases"/>
    <property type="match status" value="1"/>
</dbReference>
<evidence type="ECO:0000256" key="2">
    <source>
        <dbReference type="ARBA" id="ARBA00022603"/>
    </source>
</evidence>
<dbReference type="GO" id="GO:0008757">
    <property type="term" value="F:S-adenosylmethionine-dependent methyltransferase activity"/>
    <property type="evidence" value="ECO:0007669"/>
    <property type="project" value="InterPro"/>
</dbReference>
<dbReference type="CDD" id="cd02440">
    <property type="entry name" value="AdoMet_MTases"/>
    <property type="match status" value="1"/>
</dbReference>
<dbReference type="AlphaFoldDB" id="X0UIZ3"/>
<keyword evidence="2" id="KW-0489">Methyltransferase</keyword>
<feature type="non-terminal residue" evidence="5">
    <location>
        <position position="132"/>
    </location>
</feature>
<name>X0UIZ3_9ZZZZ</name>
<organism evidence="5">
    <name type="scientific">marine sediment metagenome</name>
    <dbReference type="NCBI Taxonomy" id="412755"/>
    <lineage>
        <taxon>unclassified sequences</taxon>
        <taxon>metagenomes</taxon>
        <taxon>ecological metagenomes</taxon>
    </lineage>
</organism>
<comment type="caution">
    <text evidence="5">The sequence shown here is derived from an EMBL/GenBank/DDBJ whole genome shotgun (WGS) entry which is preliminary data.</text>
</comment>
<keyword evidence="3" id="KW-0808">Transferase</keyword>
<dbReference type="InterPro" id="IPR013216">
    <property type="entry name" value="Methyltransf_11"/>
</dbReference>
<evidence type="ECO:0000256" key="1">
    <source>
        <dbReference type="ARBA" id="ARBA00008361"/>
    </source>
</evidence>
<evidence type="ECO:0000256" key="3">
    <source>
        <dbReference type="ARBA" id="ARBA00022679"/>
    </source>
</evidence>
<dbReference type="GO" id="GO:0032259">
    <property type="term" value="P:methylation"/>
    <property type="evidence" value="ECO:0007669"/>
    <property type="project" value="UniProtKB-KW"/>
</dbReference>
<protein>
    <recommendedName>
        <fullName evidence="4">Methyltransferase type 11 domain-containing protein</fullName>
    </recommendedName>
</protein>
<proteinExistence type="inferred from homology"/>
<dbReference type="InterPro" id="IPR029063">
    <property type="entry name" value="SAM-dependent_MTases_sf"/>
</dbReference>
<dbReference type="EMBL" id="BARS01012468">
    <property type="protein sequence ID" value="GAF99271.1"/>
    <property type="molecule type" value="Genomic_DNA"/>
</dbReference>
<evidence type="ECO:0000313" key="5">
    <source>
        <dbReference type="EMBL" id="GAF99271.1"/>
    </source>
</evidence>
<reference evidence="5" key="1">
    <citation type="journal article" date="2014" name="Front. Microbiol.">
        <title>High frequency of phylogenetically diverse reductive dehalogenase-homologous genes in deep subseafloor sedimentary metagenomes.</title>
        <authorList>
            <person name="Kawai M."/>
            <person name="Futagami T."/>
            <person name="Toyoda A."/>
            <person name="Takaki Y."/>
            <person name="Nishi S."/>
            <person name="Hori S."/>
            <person name="Arai W."/>
            <person name="Tsubouchi T."/>
            <person name="Morono Y."/>
            <person name="Uchiyama I."/>
            <person name="Ito T."/>
            <person name="Fujiyama A."/>
            <person name="Inagaki F."/>
            <person name="Takami H."/>
        </authorList>
    </citation>
    <scope>NUCLEOTIDE SEQUENCE</scope>
    <source>
        <strain evidence="5">Expedition CK06-06</strain>
    </source>
</reference>
<dbReference type="Pfam" id="PF08241">
    <property type="entry name" value="Methyltransf_11"/>
    <property type="match status" value="1"/>
</dbReference>
<dbReference type="PANTHER" id="PTHR44942">
    <property type="entry name" value="METHYLTRANSF_11 DOMAIN-CONTAINING PROTEIN"/>
    <property type="match status" value="1"/>
</dbReference>
<comment type="similarity">
    <text evidence="1">Belongs to the methyltransferase superfamily.</text>
</comment>
<sequence length="132" mass="14533">MNNVLDIGTATGAQCRTLGAAGIRAVGLDLSEAMIATARNCRAKNVEYVVGSAYELPFEDAAFDAALLSLSLHEHSEEERTRMLMEALRVIRSNGYLMLAEYSKPAKTLIHLPWRIIQFIENLAGPEHRAGF</sequence>
<dbReference type="Gene3D" id="3.40.50.150">
    <property type="entry name" value="Vaccinia Virus protein VP39"/>
    <property type="match status" value="1"/>
</dbReference>
<accession>X0UIZ3</accession>
<evidence type="ECO:0000259" key="4">
    <source>
        <dbReference type="Pfam" id="PF08241"/>
    </source>
</evidence>
<gene>
    <name evidence="5" type="ORF">S01H1_22189</name>
</gene>
<feature type="domain" description="Methyltransferase type 11" evidence="4">
    <location>
        <begin position="5"/>
        <end position="98"/>
    </location>
</feature>
<dbReference type="InterPro" id="IPR051052">
    <property type="entry name" value="Diverse_substrate_MTase"/>
</dbReference>